<name>A0A841Q4Q1_9BACI</name>
<proteinExistence type="predicted"/>
<dbReference type="AlphaFoldDB" id="A0A841Q4Q1"/>
<keyword evidence="4" id="KW-1185">Reference proteome</keyword>
<evidence type="ECO:0000313" key="4">
    <source>
        <dbReference type="Proteomes" id="UP000581688"/>
    </source>
</evidence>
<evidence type="ECO:0000259" key="2">
    <source>
        <dbReference type="Pfam" id="PF13400"/>
    </source>
</evidence>
<gene>
    <name evidence="3" type="ORF">HNQ94_001770</name>
</gene>
<feature type="transmembrane region" description="Helical" evidence="1">
    <location>
        <begin position="15"/>
        <end position="34"/>
    </location>
</feature>
<comment type="caution">
    <text evidence="3">The sequence shown here is derived from an EMBL/GenBank/DDBJ whole genome shotgun (WGS) entry which is preliminary data.</text>
</comment>
<dbReference type="RefSeq" id="WP_174495585.1">
    <property type="nucleotide sequence ID" value="NZ_CADDWK010000004.1"/>
</dbReference>
<dbReference type="Proteomes" id="UP000581688">
    <property type="component" value="Unassembled WGS sequence"/>
</dbReference>
<keyword evidence="1" id="KW-0472">Membrane</keyword>
<dbReference type="Pfam" id="PF13400">
    <property type="entry name" value="Tad"/>
    <property type="match status" value="1"/>
</dbReference>
<organism evidence="3 4">
    <name type="scientific">Salirhabdus euzebyi</name>
    <dbReference type="NCBI Taxonomy" id="394506"/>
    <lineage>
        <taxon>Bacteria</taxon>
        <taxon>Bacillati</taxon>
        <taxon>Bacillota</taxon>
        <taxon>Bacilli</taxon>
        <taxon>Bacillales</taxon>
        <taxon>Bacillaceae</taxon>
        <taxon>Salirhabdus</taxon>
    </lineage>
</organism>
<evidence type="ECO:0000313" key="3">
    <source>
        <dbReference type="EMBL" id="MBB6453322.1"/>
    </source>
</evidence>
<reference evidence="3 4" key="1">
    <citation type="submission" date="2020-08" db="EMBL/GenBank/DDBJ databases">
        <title>Genomic Encyclopedia of Type Strains, Phase IV (KMG-IV): sequencing the most valuable type-strain genomes for metagenomic binning, comparative biology and taxonomic classification.</title>
        <authorList>
            <person name="Goeker M."/>
        </authorList>
    </citation>
    <scope>NUCLEOTIDE SEQUENCE [LARGE SCALE GENOMIC DNA]</scope>
    <source>
        <strain evidence="3 4">DSM 19612</strain>
    </source>
</reference>
<keyword evidence="1" id="KW-1133">Transmembrane helix</keyword>
<evidence type="ECO:0000256" key="1">
    <source>
        <dbReference type="SAM" id="Phobius"/>
    </source>
</evidence>
<dbReference type="EMBL" id="JACHGH010000004">
    <property type="protein sequence ID" value="MBB6453322.1"/>
    <property type="molecule type" value="Genomic_DNA"/>
</dbReference>
<accession>A0A841Q4Q1</accession>
<dbReference type="InterPro" id="IPR028087">
    <property type="entry name" value="Tad_N"/>
</dbReference>
<sequence>MKLFKRLLKEQEGNALVLVAVALVMLLGFTAIVVDGGRLYIEKSQLQKSLDAAVLGAAQELNKSEAEVKTAAINIAKKNGYTLPGGDITVDFAENYVKASLTVNKEMTFAKVINFDNADVYASAKAQLIDLGYGDSIVPIILPRVIAKAEDEDDTIHFGHVAMNTYQFNHGPGNGKSGNYGYLDTKKLPGKGAKEVKDGIMYGTTVEVGKEYSSKTGVASGPIIGNSDETGAFNYRINLDKGKTKCNSATTAELNDCARVVVVPIIQTLDDLKGSSVDVKILGLLPFWIDYVDEDAKITHGVYVPHVLITQPGEMCSTCKVKLVE</sequence>
<protein>
    <submittedName>
        <fullName evidence="3">Flp pilus assembly protein TadG</fullName>
    </submittedName>
</protein>
<keyword evidence="1" id="KW-0812">Transmembrane</keyword>
<feature type="domain" description="Putative Flp pilus-assembly TadG-like N-terminal" evidence="2">
    <location>
        <begin position="13"/>
        <end position="59"/>
    </location>
</feature>